<evidence type="ECO:0000313" key="4">
    <source>
        <dbReference type="Proteomes" id="UP000461670"/>
    </source>
</evidence>
<dbReference type="GO" id="GO:0008908">
    <property type="term" value="F:isochorismatase activity"/>
    <property type="evidence" value="ECO:0007669"/>
    <property type="project" value="InterPro"/>
</dbReference>
<comment type="caution">
    <text evidence="3">The sequence shown here is derived from an EMBL/GenBank/DDBJ whole genome shotgun (WGS) entry which is preliminary data.</text>
</comment>
<dbReference type="Pfam" id="PF00857">
    <property type="entry name" value="Isochorismatase"/>
    <property type="match status" value="1"/>
</dbReference>
<dbReference type="InterPro" id="IPR036380">
    <property type="entry name" value="Isochorismatase-like_sf"/>
</dbReference>
<feature type="domain" description="Isochorismatase-like" evidence="2">
    <location>
        <begin position="29"/>
        <end position="199"/>
    </location>
</feature>
<dbReference type="SUPFAM" id="SSF52499">
    <property type="entry name" value="Isochorismatase-like hydrolases"/>
    <property type="match status" value="1"/>
</dbReference>
<dbReference type="InterPro" id="IPR050272">
    <property type="entry name" value="Isochorismatase-like_hydrls"/>
</dbReference>
<name>A0A7V8FLH5_9BURK</name>
<dbReference type="PANTHER" id="PTHR43540:SF3">
    <property type="entry name" value="ENTEROBACTIN SYNTHASE COMPONENT B"/>
    <property type="match status" value="1"/>
</dbReference>
<dbReference type="PIRSF" id="PIRSF001111">
    <property type="entry name" value="Isochorismatase"/>
    <property type="match status" value="1"/>
</dbReference>
<dbReference type="InterPro" id="IPR000868">
    <property type="entry name" value="Isochorismatase-like_dom"/>
</dbReference>
<evidence type="ECO:0000313" key="3">
    <source>
        <dbReference type="EMBL" id="KAF1019259.1"/>
    </source>
</evidence>
<organism evidence="3 4">
    <name type="scientific">Paracidovorax wautersii</name>
    <dbReference type="NCBI Taxonomy" id="1177982"/>
    <lineage>
        <taxon>Bacteria</taxon>
        <taxon>Pseudomonadati</taxon>
        <taxon>Pseudomonadota</taxon>
        <taxon>Betaproteobacteria</taxon>
        <taxon>Burkholderiales</taxon>
        <taxon>Comamonadaceae</taxon>
        <taxon>Paracidovorax</taxon>
    </lineage>
</organism>
<dbReference type="Proteomes" id="UP000461670">
    <property type="component" value="Unassembled WGS sequence"/>
</dbReference>
<dbReference type="Gene3D" id="3.40.50.850">
    <property type="entry name" value="Isochorismatase-like"/>
    <property type="match status" value="1"/>
</dbReference>
<dbReference type="InterPro" id="IPR016291">
    <property type="entry name" value="Isochorismatase"/>
</dbReference>
<dbReference type="PRINTS" id="PR01398">
    <property type="entry name" value="ISCHRISMTASE"/>
</dbReference>
<dbReference type="EMBL" id="WNDQ01000060">
    <property type="protein sequence ID" value="KAF1019259.1"/>
    <property type="molecule type" value="Genomic_DNA"/>
</dbReference>
<dbReference type="AlphaFoldDB" id="A0A7V8FLH5"/>
<gene>
    <name evidence="3" type="primary">dhbB_2</name>
    <name evidence="3" type="ORF">GAK30_03227</name>
</gene>
<reference evidence="4" key="1">
    <citation type="journal article" date="2020" name="MBio">
        <title>Horizontal gene transfer to a defensive symbiont with a reduced genome amongst a multipartite beetle microbiome.</title>
        <authorList>
            <person name="Waterworth S.C."/>
            <person name="Florez L.V."/>
            <person name="Rees E.R."/>
            <person name="Hertweck C."/>
            <person name="Kaltenpoth M."/>
            <person name="Kwan J.C."/>
        </authorList>
    </citation>
    <scope>NUCLEOTIDE SEQUENCE [LARGE SCALE GENOMIC DNA]</scope>
</reference>
<proteinExistence type="predicted"/>
<evidence type="ECO:0000256" key="1">
    <source>
        <dbReference type="ARBA" id="ARBA00022801"/>
    </source>
</evidence>
<dbReference type="PANTHER" id="PTHR43540">
    <property type="entry name" value="PEROXYUREIDOACRYLATE/UREIDOACRYLATE AMIDOHYDROLASE-RELATED"/>
    <property type="match status" value="1"/>
</dbReference>
<accession>A0A7V8FLH5</accession>
<keyword evidence="1" id="KW-0378">Hydrolase</keyword>
<evidence type="ECO:0000259" key="2">
    <source>
        <dbReference type="Pfam" id="PF00857"/>
    </source>
</evidence>
<sequence length="214" mass="23947">MSIPVITPYAMPDQPVKNRVDWKPDARRAALLVHDMQAYFLNKFDTAQAPVPQLVAQSRRLRDACDAAGVPVFYTAQPVEQPAGDRALLNDFWGPGLTQPQFHAQQPIIDVLAPRPHDTVLTKWRYSAFQRSDLRERLRAAGRDQLIICGIYAHIGCMATALEAFMQDVQPFFVIDAVADFSEAEHRMAADYVARRCGVSLLADEVVGSLERAR</sequence>
<protein>
    <submittedName>
        <fullName evidence="3">Isochorismatase</fullName>
    </submittedName>
</protein>